<dbReference type="InterPro" id="IPR035899">
    <property type="entry name" value="DBL_dom_sf"/>
</dbReference>
<protein>
    <recommendedName>
        <fullName evidence="3">DH domain-containing protein</fullName>
    </recommendedName>
</protein>
<dbReference type="InterPro" id="IPR000219">
    <property type="entry name" value="DH_dom"/>
</dbReference>
<feature type="compositionally biased region" description="Basic and acidic residues" evidence="2">
    <location>
        <begin position="267"/>
        <end position="290"/>
    </location>
</feature>
<dbReference type="Gene3D" id="1.20.900.10">
    <property type="entry name" value="Dbl homology (DH) domain"/>
    <property type="match status" value="1"/>
</dbReference>
<feature type="compositionally biased region" description="Basic and acidic residues" evidence="2">
    <location>
        <begin position="315"/>
        <end position="332"/>
    </location>
</feature>
<feature type="region of interest" description="Disordered" evidence="2">
    <location>
        <begin position="401"/>
        <end position="507"/>
    </location>
</feature>
<evidence type="ECO:0000256" key="1">
    <source>
        <dbReference type="ARBA" id="ARBA00022658"/>
    </source>
</evidence>
<feature type="compositionally biased region" description="Basic and acidic residues" evidence="2">
    <location>
        <begin position="184"/>
        <end position="237"/>
    </location>
</feature>
<feature type="compositionally biased region" description="Basic and acidic residues" evidence="2">
    <location>
        <begin position="127"/>
        <end position="140"/>
    </location>
</feature>
<organism evidence="4 5">
    <name type="scientific">Somion occarium</name>
    <dbReference type="NCBI Taxonomy" id="3059160"/>
    <lineage>
        <taxon>Eukaryota</taxon>
        <taxon>Fungi</taxon>
        <taxon>Dikarya</taxon>
        <taxon>Basidiomycota</taxon>
        <taxon>Agaricomycotina</taxon>
        <taxon>Agaricomycetes</taxon>
        <taxon>Polyporales</taxon>
        <taxon>Cerrenaceae</taxon>
        <taxon>Somion</taxon>
    </lineage>
</organism>
<keyword evidence="5" id="KW-1185">Reference proteome</keyword>
<dbReference type="PANTHER" id="PTHR12877">
    <property type="entry name" value="RHO GUANINE NUCLEOTIDE EXCHANGE FACTOR"/>
    <property type="match status" value="1"/>
</dbReference>
<evidence type="ECO:0000256" key="2">
    <source>
        <dbReference type="SAM" id="MobiDB-lite"/>
    </source>
</evidence>
<feature type="region of interest" description="Disordered" evidence="2">
    <location>
        <begin position="1"/>
        <end position="346"/>
    </location>
</feature>
<dbReference type="SUPFAM" id="SSF48065">
    <property type="entry name" value="DBL homology domain (DH-domain)"/>
    <property type="match status" value="1"/>
</dbReference>
<dbReference type="SMART" id="SM00325">
    <property type="entry name" value="RhoGEF"/>
    <property type="match status" value="1"/>
</dbReference>
<evidence type="ECO:0000259" key="3">
    <source>
        <dbReference type="PROSITE" id="PS50010"/>
    </source>
</evidence>
<sequence>MTNESITSISEDSEESEIEREKWRQRSNTWDLAQRSKQRGETDQRKQKSEVHSRGSSRNGSRHGRRTSSRNKVGLGFQLDDDDPPPDVPIKKEARVPEDRGRSSQSRSNHAAHQRDHPSQAGPSSHGESEFRESLRRREALMGLVNGMQLDAGPKSHRTSTGYSDNAYGADAQGLAISGSGDFPNEREETVGHRGRDDRERYERDRRSSRDNSERQRDKAFKGEYRDSSRDRGDFHIVESNQRSRRSSSVPSAARISRIDSPLLLRPRTEKSVHFQPEERPTDEVRASKERKSRHRASTSVDTPMDARRISRGTELQERTSNGDRELNRPRDTLPLGRIQKKGSPLREREAFGIPRSLSYGANDTDGLASLAQDESFSSVSVYDHQGDHAGSICLPHTDSDLSSVDGGSWQPRTDGNGLSTGAQSLFRSLSTSTNNDDEPSRWQQRRRSQTGKPTFDKHDFSVNAHQQRKVEQRGPPITESSSAPSIYEEDPFDHSHNLESSRQTAGEGLQNLRSVMHPATYDALLAKHGPMEMRRQDTIFELSSSEATFVRRLRVTVRRFILPLRQKDSKAWIPGVPMPISRLFDWLEDIVNLHVGLGEVLVTSGDSWKAGDIVFKVAEAVRTFVPRFEVYQPYLMRVDRVTEMLGQAVVNAADEFGEYVRLREQGAGRDEWTLVELLQEPVNRLASYPAIFQKLLECTPRDHSDYLPSLSLLHSARMIMLVMYEVRAREQEYDHVKDISAEIAGLPPSTQLAQRERRLLWEGVMSTSIESSHKDLMSAHRTPRHRRHGAPDTHVDSSELTPVRVLVFTDILLLAIPERRRKKSSHSHGKDRWRVLEKAGVARILSIEERASSNEDPVVSLDLLPLATDTLQTGVIPETTSSHAFQLIMPASLNADERNKALSALRRCHAYAMRSLSFPSHSGKYLSHGLQVDLEQDTQQSVMSILSTGLPLPKSPSVQLTELQRGQAHDSIEQEREERGWWSLRFQQVLREMQRQNIGQAVEPTLWA</sequence>
<evidence type="ECO:0000313" key="5">
    <source>
        <dbReference type="Proteomes" id="UP001497453"/>
    </source>
</evidence>
<dbReference type="Proteomes" id="UP001497453">
    <property type="component" value="Chromosome 2"/>
</dbReference>
<feature type="compositionally biased region" description="Polar residues" evidence="2">
    <location>
        <begin position="411"/>
        <end position="435"/>
    </location>
</feature>
<keyword evidence="1" id="KW-0344">Guanine-nucleotide releasing factor</keyword>
<dbReference type="PROSITE" id="PS50010">
    <property type="entry name" value="DH_2"/>
    <property type="match status" value="1"/>
</dbReference>
<dbReference type="EMBL" id="OZ037945">
    <property type="protein sequence ID" value="CAL1702652.1"/>
    <property type="molecule type" value="Genomic_DNA"/>
</dbReference>
<dbReference type="PANTHER" id="PTHR12877:SF15">
    <property type="entry name" value="RHO GUANINE NUCLEOTIDE EXCHANGE FACTOR 17"/>
    <property type="match status" value="1"/>
</dbReference>
<reference evidence="5" key="1">
    <citation type="submission" date="2024-04" db="EMBL/GenBank/DDBJ databases">
        <authorList>
            <person name="Shaw F."/>
            <person name="Minotto A."/>
        </authorList>
    </citation>
    <scope>NUCLEOTIDE SEQUENCE [LARGE SCALE GENOMIC DNA]</scope>
</reference>
<feature type="compositionally biased region" description="Basic residues" evidence="2">
    <location>
        <begin position="60"/>
        <end position="69"/>
    </location>
</feature>
<feature type="compositionally biased region" description="Basic and acidic residues" evidence="2">
    <location>
        <begin position="89"/>
        <end position="102"/>
    </location>
</feature>
<feature type="compositionally biased region" description="Low complexity" evidence="2">
    <location>
        <begin position="1"/>
        <end position="10"/>
    </location>
</feature>
<dbReference type="Pfam" id="PF00621">
    <property type="entry name" value="RhoGEF"/>
    <property type="match status" value="1"/>
</dbReference>
<dbReference type="InterPro" id="IPR039919">
    <property type="entry name" value="ARHGEF10/ARHGEF17"/>
</dbReference>
<gene>
    <name evidence="4" type="ORF">GFSPODELE1_LOCUS4147</name>
</gene>
<evidence type="ECO:0000313" key="4">
    <source>
        <dbReference type="EMBL" id="CAL1702652.1"/>
    </source>
</evidence>
<name>A0ABP1D6D6_9APHY</name>
<proteinExistence type="predicted"/>
<feature type="compositionally biased region" description="Low complexity" evidence="2">
    <location>
        <begin position="247"/>
        <end position="256"/>
    </location>
</feature>
<feature type="domain" description="DH" evidence="3">
    <location>
        <begin position="535"/>
        <end position="707"/>
    </location>
</feature>
<accession>A0ABP1D6D6</accession>
<feature type="compositionally biased region" description="Basic and acidic residues" evidence="2">
    <location>
        <begin position="38"/>
        <end position="53"/>
    </location>
</feature>